<evidence type="ECO:0000313" key="3">
    <source>
        <dbReference type="Proteomes" id="UP001430953"/>
    </source>
</evidence>
<dbReference type="EMBL" id="JADYXP020000018">
    <property type="protein sequence ID" value="KAL0106135.1"/>
    <property type="molecule type" value="Genomic_DNA"/>
</dbReference>
<comment type="caution">
    <text evidence="2">The sequence shown here is derived from an EMBL/GenBank/DDBJ whole genome shotgun (WGS) entry which is preliminary data.</text>
</comment>
<gene>
    <name evidence="2" type="ORF">PUN28_016104</name>
</gene>
<accession>A0AAW2ETE4</accession>
<organism evidence="2 3">
    <name type="scientific">Cardiocondyla obscurior</name>
    <dbReference type="NCBI Taxonomy" id="286306"/>
    <lineage>
        <taxon>Eukaryota</taxon>
        <taxon>Metazoa</taxon>
        <taxon>Ecdysozoa</taxon>
        <taxon>Arthropoda</taxon>
        <taxon>Hexapoda</taxon>
        <taxon>Insecta</taxon>
        <taxon>Pterygota</taxon>
        <taxon>Neoptera</taxon>
        <taxon>Endopterygota</taxon>
        <taxon>Hymenoptera</taxon>
        <taxon>Apocrita</taxon>
        <taxon>Aculeata</taxon>
        <taxon>Formicoidea</taxon>
        <taxon>Formicidae</taxon>
        <taxon>Myrmicinae</taxon>
        <taxon>Cardiocondyla</taxon>
    </lineage>
</organism>
<protein>
    <submittedName>
        <fullName evidence="2">Uncharacterized protein</fullName>
    </submittedName>
</protein>
<dbReference type="Proteomes" id="UP001430953">
    <property type="component" value="Unassembled WGS sequence"/>
</dbReference>
<sequence length="101" mass="11294">MKSRGASDNSPKRRGISEENIWQRYAVDYISAITLKTRTSSRLAGETRTEEVSGSETVRGRTAKEEERRKELGPSTCCCSWCCCDASHGVPVNARLLRKQV</sequence>
<reference evidence="2 3" key="1">
    <citation type="submission" date="2023-03" db="EMBL/GenBank/DDBJ databases">
        <title>High recombination rates correlate with genetic variation in Cardiocondyla obscurior ants.</title>
        <authorList>
            <person name="Errbii M."/>
        </authorList>
    </citation>
    <scope>NUCLEOTIDE SEQUENCE [LARGE SCALE GENOMIC DNA]</scope>
    <source>
        <strain evidence="2">Alpha-2009</strain>
        <tissue evidence="2">Whole body</tissue>
    </source>
</reference>
<name>A0AAW2ETE4_9HYME</name>
<proteinExistence type="predicted"/>
<dbReference type="AlphaFoldDB" id="A0AAW2ETE4"/>
<evidence type="ECO:0000256" key="1">
    <source>
        <dbReference type="SAM" id="MobiDB-lite"/>
    </source>
</evidence>
<feature type="compositionally biased region" description="Basic and acidic residues" evidence="1">
    <location>
        <begin position="58"/>
        <end position="72"/>
    </location>
</feature>
<keyword evidence="3" id="KW-1185">Reference proteome</keyword>
<evidence type="ECO:0000313" key="2">
    <source>
        <dbReference type="EMBL" id="KAL0106135.1"/>
    </source>
</evidence>
<feature type="region of interest" description="Disordered" evidence="1">
    <location>
        <begin position="40"/>
        <end position="72"/>
    </location>
</feature>